<dbReference type="Proteomes" id="UP001058974">
    <property type="component" value="Chromosome 4"/>
</dbReference>
<gene>
    <name evidence="2" type="ORF">KIW84_043576</name>
</gene>
<feature type="region of interest" description="Disordered" evidence="1">
    <location>
        <begin position="1"/>
        <end position="21"/>
    </location>
</feature>
<proteinExistence type="predicted"/>
<dbReference type="AlphaFoldDB" id="A0A9D4XFM9"/>
<evidence type="ECO:0000313" key="3">
    <source>
        <dbReference type="Proteomes" id="UP001058974"/>
    </source>
</evidence>
<keyword evidence="3" id="KW-1185">Reference proteome</keyword>
<evidence type="ECO:0000256" key="1">
    <source>
        <dbReference type="SAM" id="MobiDB-lite"/>
    </source>
</evidence>
<protein>
    <submittedName>
        <fullName evidence="2">Uncharacterized protein</fullName>
    </submittedName>
</protein>
<comment type="caution">
    <text evidence="2">The sequence shown here is derived from an EMBL/GenBank/DDBJ whole genome shotgun (WGS) entry which is preliminary data.</text>
</comment>
<reference evidence="2 3" key="1">
    <citation type="journal article" date="2022" name="Nat. Genet.">
        <title>Improved pea reference genome and pan-genome highlight genomic features and evolutionary characteristics.</title>
        <authorList>
            <person name="Yang T."/>
            <person name="Liu R."/>
            <person name="Luo Y."/>
            <person name="Hu S."/>
            <person name="Wang D."/>
            <person name="Wang C."/>
            <person name="Pandey M.K."/>
            <person name="Ge S."/>
            <person name="Xu Q."/>
            <person name="Li N."/>
            <person name="Li G."/>
            <person name="Huang Y."/>
            <person name="Saxena R.K."/>
            <person name="Ji Y."/>
            <person name="Li M."/>
            <person name="Yan X."/>
            <person name="He Y."/>
            <person name="Liu Y."/>
            <person name="Wang X."/>
            <person name="Xiang C."/>
            <person name="Varshney R.K."/>
            <person name="Ding H."/>
            <person name="Gao S."/>
            <person name="Zong X."/>
        </authorList>
    </citation>
    <scope>NUCLEOTIDE SEQUENCE [LARGE SCALE GENOMIC DNA]</scope>
    <source>
        <strain evidence="2 3">cv. Zhongwan 6</strain>
    </source>
</reference>
<dbReference type="Gramene" id="Psat04G0357600-T1">
    <property type="protein sequence ID" value="KAI5419447.1"/>
    <property type="gene ID" value="KIW84_043576"/>
</dbReference>
<evidence type="ECO:0000313" key="2">
    <source>
        <dbReference type="EMBL" id="KAI5419447.1"/>
    </source>
</evidence>
<accession>A0A9D4XFM9</accession>
<sequence>MESDEYEDASEKRGNSVTNKEVEEVLGTPVGISRVTLVKSVMEAIPVNPTMTNTFPKACIEEIQGLQRNFNGGQSRS</sequence>
<name>A0A9D4XFM9_PEA</name>
<organism evidence="2 3">
    <name type="scientific">Pisum sativum</name>
    <name type="common">Garden pea</name>
    <name type="synonym">Lathyrus oleraceus</name>
    <dbReference type="NCBI Taxonomy" id="3888"/>
    <lineage>
        <taxon>Eukaryota</taxon>
        <taxon>Viridiplantae</taxon>
        <taxon>Streptophyta</taxon>
        <taxon>Embryophyta</taxon>
        <taxon>Tracheophyta</taxon>
        <taxon>Spermatophyta</taxon>
        <taxon>Magnoliopsida</taxon>
        <taxon>eudicotyledons</taxon>
        <taxon>Gunneridae</taxon>
        <taxon>Pentapetalae</taxon>
        <taxon>rosids</taxon>
        <taxon>fabids</taxon>
        <taxon>Fabales</taxon>
        <taxon>Fabaceae</taxon>
        <taxon>Papilionoideae</taxon>
        <taxon>50 kb inversion clade</taxon>
        <taxon>NPAAA clade</taxon>
        <taxon>Hologalegina</taxon>
        <taxon>IRL clade</taxon>
        <taxon>Fabeae</taxon>
        <taxon>Lathyrus</taxon>
    </lineage>
</organism>
<dbReference type="EMBL" id="JAMSHJ010000004">
    <property type="protein sequence ID" value="KAI5419447.1"/>
    <property type="molecule type" value="Genomic_DNA"/>
</dbReference>